<dbReference type="EMBL" id="JAVRHS010000011">
    <property type="protein sequence ID" value="MDT0576838.1"/>
    <property type="molecule type" value="Genomic_DNA"/>
</dbReference>
<accession>A0ABU2ZJR2</accession>
<evidence type="ECO:0000313" key="3">
    <source>
        <dbReference type="Proteomes" id="UP001259803"/>
    </source>
</evidence>
<keyword evidence="1" id="KW-1133">Transmembrane helix</keyword>
<sequence length="679" mass="68820">MRIAWSGTLRRLAANESGGVTVLAALSLPVAIGAAGLVFDLNRGLEQRMHNQRAADMAALGAAIAYRASPQPATLTATAHDIVNVNGVAGAATTAELLENFPSGADRAVRVTVEKKVPWVLARVLGFSGEYTVASQAVASLVTRTQFLPPCFLALSNETDALTLSGGTLLDAPDCSVAAVGSLQASGSGRIRAGNIIAGQGDVTLSGGSSFVADLLRYAGRTKTSGGASLPANRLNSPTSLVDPWANSTELDEARALLGRHAAVPVIPAPVTRGGEDWDFGWSPDGQVAAFRTGSGTYLVPRGVYHIDEFEVGGGVKVQFEAGSRLYIRDGVSIGGGATVNFSDSDLYVNGGFDSGTSGVTIGKGDLWIGSGSVRFKGMNYKGDGNVMIVPQINLGGGQTLLMGKGQHWFGGFNLSGGGSVAMGDGSFVAASGVRISGGSELSVGYGDVTIGSGSGSAAISLSGSAKFFMKDGSFSADGNIETSGGSRIAFGATANHYVNGSMRIGGSAFFGAGRYTINGDLTNGTGGTTWPYTSNLSGLSYGDTVNGESFAGYDLAGADVTFILEGTLNLSGGAKVKLLAPALSRPGSGIRELLIDSLTRSSTAWSGGSNSIFSGAIHLPRSDLSVSGGNSTAGGKHCFTLVASKIKASGGAAAGTLCSFIEENHASNSDDASVRLIG</sequence>
<keyword evidence="1" id="KW-0472">Membrane</keyword>
<keyword evidence="1" id="KW-0812">Transmembrane</keyword>
<evidence type="ECO:0000313" key="2">
    <source>
        <dbReference type="EMBL" id="MDT0576838.1"/>
    </source>
</evidence>
<proteinExistence type="predicted"/>
<feature type="transmembrane region" description="Helical" evidence="1">
    <location>
        <begin position="20"/>
        <end position="39"/>
    </location>
</feature>
<comment type="caution">
    <text evidence="2">The sequence shown here is derived from an EMBL/GenBank/DDBJ whole genome shotgun (WGS) entry which is preliminary data.</text>
</comment>
<dbReference type="RefSeq" id="WP_311341406.1">
    <property type="nucleotide sequence ID" value="NZ_JAVRHS010000011.1"/>
</dbReference>
<gene>
    <name evidence="2" type="ORF">RM533_11705</name>
</gene>
<keyword evidence="3" id="KW-1185">Reference proteome</keyword>
<dbReference type="Proteomes" id="UP001259803">
    <property type="component" value="Unassembled WGS sequence"/>
</dbReference>
<organism evidence="2 3">
    <name type="scientific">Croceicoccus esteveae</name>
    <dbReference type="NCBI Taxonomy" id="3075597"/>
    <lineage>
        <taxon>Bacteria</taxon>
        <taxon>Pseudomonadati</taxon>
        <taxon>Pseudomonadota</taxon>
        <taxon>Alphaproteobacteria</taxon>
        <taxon>Sphingomonadales</taxon>
        <taxon>Erythrobacteraceae</taxon>
        <taxon>Croceicoccus</taxon>
    </lineage>
</organism>
<evidence type="ECO:0000256" key="1">
    <source>
        <dbReference type="SAM" id="Phobius"/>
    </source>
</evidence>
<name>A0ABU2ZJR2_9SPHN</name>
<reference evidence="2 3" key="1">
    <citation type="submission" date="2023-09" db="EMBL/GenBank/DDBJ databases">
        <authorList>
            <person name="Rey-Velasco X."/>
        </authorList>
    </citation>
    <scope>NUCLEOTIDE SEQUENCE [LARGE SCALE GENOMIC DNA]</scope>
    <source>
        <strain evidence="2 3">F390</strain>
    </source>
</reference>
<protein>
    <submittedName>
        <fullName evidence="2">Pilus assembly protein TadG-related protein</fullName>
    </submittedName>
</protein>